<gene>
    <name evidence="5" type="ORF">ABR69_10200</name>
</gene>
<comment type="caution">
    <text evidence="5">The sequence shown here is derived from an EMBL/GenBank/DDBJ whole genome shotgun (WGS) entry which is preliminary data.</text>
</comment>
<dbReference type="GO" id="GO:0031956">
    <property type="term" value="F:medium-chain fatty acid-CoA ligase activity"/>
    <property type="evidence" value="ECO:0007669"/>
    <property type="project" value="TreeGrafter"/>
</dbReference>
<feature type="domain" description="AMP-dependent synthetase/ligase" evidence="3">
    <location>
        <begin position="13"/>
        <end position="362"/>
    </location>
</feature>
<comment type="similarity">
    <text evidence="1">Belongs to the ATP-dependent AMP-binding enzyme family.</text>
</comment>
<dbReference type="Proteomes" id="UP000051934">
    <property type="component" value="Unassembled WGS sequence"/>
</dbReference>
<reference evidence="5 6" key="1">
    <citation type="submission" date="2015-10" db="EMBL/GenBank/DDBJ databases">
        <title>Metagenome-Assembled Genomes uncover a global brackish microbiome.</title>
        <authorList>
            <person name="Hugerth L.W."/>
            <person name="Larsson J."/>
            <person name="Alneberg J."/>
            <person name="Lindh M.V."/>
            <person name="Legrand C."/>
            <person name="Pinhassi J."/>
            <person name="Andersson A.F."/>
        </authorList>
    </citation>
    <scope>NUCLEOTIDE SEQUENCE [LARGE SCALE GENOMIC DNA]</scope>
    <source>
        <strain evidence="5">BACL4 MAG-120507-bin80</strain>
    </source>
</reference>
<dbReference type="PANTHER" id="PTHR43201:SF8">
    <property type="entry name" value="ACYL-COA SYNTHETASE FAMILY MEMBER 3"/>
    <property type="match status" value="1"/>
</dbReference>
<evidence type="ECO:0000313" key="6">
    <source>
        <dbReference type="Proteomes" id="UP000051934"/>
    </source>
</evidence>
<dbReference type="FunFam" id="3.30.300.30:FF:000008">
    <property type="entry name" value="2,3-dihydroxybenzoate-AMP ligase"/>
    <property type="match status" value="1"/>
</dbReference>
<dbReference type="Pfam" id="PF13193">
    <property type="entry name" value="AMP-binding_C"/>
    <property type="match status" value="1"/>
</dbReference>
<dbReference type="Pfam" id="PF00501">
    <property type="entry name" value="AMP-binding"/>
    <property type="match status" value="1"/>
</dbReference>
<dbReference type="AlphaFoldDB" id="A0A0R2SA29"/>
<dbReference type="InterPro" id="IPR042099">
    <property type="entry name" value="ANL_N_sf"/>
</dbReference>
<dbReference type="CDD" id="cd05941">
    <property type="entry name" value="MCS"/>
    <property type="match status" value="1"/>
</dbReference>
<feature type="domain" description="AMP-binding enzyme C-terminal" evidence="4">
    <location>
        <begin position="412"/>
        <end position="487"/>
    </location>
</feature>
<dbReference type="InterPro" id="IPR025110">
    <property type="entry name" value="AMP-bd_C"/>
</dbReference>
<sequence length="498" mass="54388">MRSSFPTLKATNLKTALVEGNKVISYAALNLRCDRFASGLLNGNVSGKADLEEERIAFFMPASIDYVTTMHGIWRAGGIAVPLNVASAVTELEHYLTSASVSRMIANGDYRESLVDLCAALNIELLSVDDIITNEAATLPAIAPERRAMMLFTSGTTNKPKGVVSTHKTIAAQITTLLDAWQWSENDAIPLFLPVHHIHGIINILSCGLWGGATVDLFGKFDMPEICAKVAAKRYNVFMAVPTIYVKLLQFFDTLTKDEVEKITAGFRAMRLNISGSAACPVKLFEQWQALTDQVLLERYGMTEIGMGLSNPYVGERRAGHVGQALPGVDAQLFDEAHTPILEENIPGEIRIKGDNVFLEYWNNETATKESFIDGWFCTGDVAVLDKGYFRIMGRSSVDIIKSGGYKLSALEIEGTLLTHDDIAEVAVIGVEDETWGESVSAFVVLKPNKTLTYVDLKGWCDGKMSGYKIPKALHVVDSLPRNAMGKVTKPALKALAS</sequence>
<dbReference type="EMBL" id="LIBB01000142">
    <property type="protein sequence ID" value="KRO71740.1"/>
    <property type="molecule type" value="Genomic_DNA"/>
</dbReference>
<name>A0A0R2SA29_9GAMM</name>
<dbReference type="InterPro" id="IPR000873">
    <property type="entry name" value="AMP-dep_synth/lig_dom"/>
</dbReference>
<evidence type="ECO:0000256" key="1">
    <source>
        <dbReference type="ARBA" id="ARBA00006432"/>
    </source>
</evidence>
<proteinExistence type="inferred from homology"/>
<keyword evidence="2 5" id="KW-0436">Ligase</keyword>
<evidence type="ECO:0000259" key="3">
    <source>
        <dbReference type="Pfam" id="PF00501"/>
    </source>
</evidence>
<protein>
    <submittedName>
        <fullName evidence="5">Long-chain fatty acid--CoA ligase</fullName>
    </submittedName>
</protein>
<dbReference type="PANTHER" id="PTHR43201">
    <property type="entry name" value="ACYL-COA SYNTHETASE"/>
    <property type="match status" value="1"/>
</dbReference>
<accession>A0A0R2SA29</accession>
<dbReference type="InterPro" id="IPR045851">
    <property type="entry name" value="AMP-bd_C_sf"/>
</dbReference>
<evidence type="ECO:0000259" key="4">
    <source>
        <dbReference type="Pfam" id="PF13193"/>
    </source>
</evidence>
<dbReference type="GO" id="GO:0006631">
    <property type="term" value="P:fatty acid metabolic process"/>
    <property type="evidence" value="ECO:0007669"/>
    <property type="project" value="TreeGrafter"/>
</dbReference>
<evidence type="ECO:0000313" key="5">
    <source>
        <dbReference type="EMBL" id="KRO71740.1"/>
    </source>
</evidence>
<dbReference type="Gene3D" id="3.30.300.30">
    <property type="match status" value="1"/>
</dbReference>
<dbReference type="SUPFAM" id="SSF56801">
    <property type="entry name" value="Acetyl-CoA synthetase-like"/>
    <property type="match status" value="1"/>
</dbReference>
<dbReference type="Gene3D" id="3.40.50.12780">
    <property type="entry name" value="N-terminal domain of ligase-like"/>
    <property type="match status" value="1"/>
</dbReference>
<evidence type="ECO:0000256" key="2">
    <source>
        <dbReference type="ARBA" id="ARBA00022598"/>
    </source>
</evidence>
<organism evidence="5 6">
    <name type="scientific">OM182 bacterium BACL3 MAG-120507-bin80</name>
    <dbReference type="NCBI Taxonomy" id="1655577"/>
    <lineage>
        <taxon>Bacteria</taxon>
        <taxon>Pseudomonadati</taxon>
        <taxon>Pseudomonadota</taxon>
        <taxon>Gammaproteobacteria</taxon>
        <taxon>OMG group</taxon>
        <taxon>OM182 clade</taxon>
    </lineage>
</organism>